<name>F8BXY7_AFIC5</name>
<dbReference type="EMBL" id="CP002826">
    <property type="protein sequence ID" value="AEI05407.1"/>
    <property type="molecule type" value="Genomic_DNA"/>
</dbReference>
<dbReference type="OrthoDB" id="7363113at2"/>
<accession>F8BXY7</accession>
<dbReference type="GO" id="GO:0015074">
    <property type="term" value="P:DNA integration"/>
    <property type="evidence" value="ECO:0007669"/>
    <property type="project" value="InterPro"/>
</dbReference>
<dbReference type="CDD" id="cd00397">
    <property type="entry name" value="DNA_BRE_C"/>
    <property type="match status" value="1"/>
</dbReference>
<dbReference type="AlphaFoldDB" id="F8BXY7"/>
<dbReference type="STRING" id="504832.OCA5_c06840"/>
<keyword evidence="4" id="KW-1185">Reference proteome</keyword>
<proteinExistence type="predicted"/>
<dbReference type="GO" id="GO:0006310">
    <property type="term" value="P:DNA recombination"/>
    <property type="evidence" value="ECO:0007669"/>
    <property type="project" value="UniProtKB-KW"/>
</dbReference>
<evidence type="ECO:0000256" key="1">
    <source>
        <dbReference type="ARBA" id="ARBA00023172"/>
    </source>
</evidence>
<keyword evidence="1" id="KW-0233">DNA recombination</keyword>
<feature type="domain" description="Tyr recombinase" evidence="2">
    <location>
        <begin position="151"/>
        <end position="349"/>
    </location>
</feature>
<dbReference type="PATRIC" id="fig|504832.7.peg.716"/>
<dbReference type="InterPro" id="IPR002104">
    <property type="entry name" value="Integrase_catalytic"/>
</dbReference>
<protein>
    <submittedName>
        <fullName evidence="3">Putative integrase</fullName>
    </submittedName>
</protein>
<evidence type="ECO:0000259" key="2">
    <source>
        <dbReference type="PROSITE" id="PS51898"/>
    </source>
</evidence>
<reference evidence="3 4" key="1">
    <citation type="journal article" date="2011" name="J. Bacteriol.">
        <title>Complete genome sequences of the chemolithoautotrophic Oligotropha carboxidovorans strains OM4 and OM5.</title>
        <authorList>
            <person name="Volland S."/>
            <person name="Rachinger M."/>
            <person name="Strittmatter A."/>
            <person name="Daniel R."/>
            <person name="Gottschalk G."/>
            <person name="Meyer O."/>
        </authorList>
    </citation>
    <scope>NUCLEOTIDE SEQUENCE [LARGE SCALE GENOMIC DNA]</scope>
    <source>
        <strain evidence="4">ATCC 49405 / DSM 1227 / KCTC 32145 / OM5</strain>
    </source>
</reference>
<dbReference type="InterPro" id="IPR013762">
    <property type="entry name" value="Integrase-like_cat_sf"/>
</dbReference>
<dbReference type="HOGENOM" id="CLU_063183_0_0_5"/>
<dbReference type="Proteomes" id="UP000007730">
    <property type="component" value="Chromosome"/>
</dbReference>
<dbReference type="SUPFAM" id="SSF56349">
    <property type="entry name" value="DNA breaking-rejoining enzymes"/>
    <property type="match status" value="1"/>
</dbReference>
<dbReference type="Gene3D" id="1.10.443.10">
    <property type="entry name" value="Intergrase catalytic core"/>
    <property type="match status" value="1"/>
</dbReference>
<gene>
    <name evidence="3" type="ordered locus">OCA5_c06840</name>
</gene>
<evidence type="ECO:0000313" key="3">
    <source>
        <dbReference type="EMBL" id="AEI05407.1"/>
    </source>
</evidence>
<dbReference type="PROSITE" id="PS51898">
    <property type="entry name" value="TYR_RECOMBINASE"/>
    <property type="match status" value="1"/>
</dbReference>
<organism evidence="3 4">
    <name type="scientific">Afipia carboxidovorans (strain ATCC 49405 / DSM 1227 / KCTC 32145 / OM5)</name>
    <name type="common">Oligotropha carboxidovorans</name>
    <dbReference type="NCBI Taxonomy" id="504832"/>
    <lineage>
        <taxon>Bacteria</taxon>
        <taxon>Pseudomonadati</taxon>
        <taxon>Pseudomonadota</taxon>
        <taxon>Alphaproteobacteria</taxon>
        <taxon>Hyphomicrobiales</taxon>
        <taxon>Nitrobacteraceae</taxon>
        <taxon>Afipia</taxon>
    </lineage>
</organism>
<dbReference type="eggNOG" id="COG0582">
    <property type="taxonomic scope" value="Bacteria"/>
</dbReference>
<evidence type="ECO:0000313" key="4">
    <source>
        <dbReference type="Proteomes" id="UP000007730"/>
    </source>
</evidence>
<dbReference type="GO" id="GO:0003677">
    <property type="term" value="F:DNA binding"/>
    <property type="evidence" value="ECO:0007669"/>
    <property type="project" value="InterPro"/>
</dbReference>
<dbReference type="KEGG" id="ocg:OCA5_c06840"/>
<dbReference type="InterPro" id="IPR011010">
    <property type="entry name" value="DNA_brk_join_enz"/>
</dbReference>
<dbReference type="Pfam" id="PF00589">
    <property type="entry name" value="Phage_integrase"/>
    <property type="match status" value="1"/>
</dbReference>
<sequence length="358" mass="39457">MLSISRQTNSSLKTKVRSLPIALWPNADRAAWISACRPSERLKRGGTGSHMKPVTLDDLARRYGYFLDFLDRHGQLDSEAAAGTSVTPERVDTYLAELKGRVGSVTVYGSIYKLRRACELIDPKRELSWLAEIESGLAMILRPRSKAGRWVLTEVLVEAGLTLIAEAEGSKTMSKLAQARQVRNGLMVAMLAMHPIRLKNFAALEIGRSVIQIKGSWWIALPASETKEQRADERRVNDLLAPALDRYLQKYRPLLARTGDLPPALWLSSNDGNPMSYNGVEYAITETARLTVGIGVSPHLFRTSSASSAAIYGGANPHLASALLHHTDSRVTERHYNHASSLTAAASLRDIVRDYVKG</sequence>